<evidence type="ECO:0000259" key="16">
    <source>
        <dbReference type="Pfam" id="PF22461"/>
    </source>
</evidence>
<reference evidence="17 18" key="1">
    <citation type="journal article" date="2013" name="Stand. Genomic Sci.">
        <title>Genomic Encyclopedia of Type Strains, Phase I: The one thousand microbial genomes (KMG-I) project.</title>
        <authorList>
            <person name="Kyrpides N.C."/>
            <person name="Woyke T."/>
            <person name="Eisen J.A."/>
            <person name="Garrity G."/>
            <person name="Lilburn T.G."/>
            <person name="Beck B.J."/>
            <person name="Whitman W.B."/>
            <person name="Hugenholtz P."/>
            <person name="Klenk H.P."/>
        </authorList>
    </citation>
    <scope>NUCLEOTIDE SEQUENCE [LARGE SCALE GENOMIC DNA]</scope>
    <source>
        <strain evidence="17 18">DSM 13484</strain>
    </source>
</reference>
<organism evidence="17 18">
    <name type="scientific">Chitinophaga japonensis</name>
    <name type="common">Flexibacter japonensis</name>
    <dbReference type="NCBI Taxonomy" id="104662"/>
    <lineage>
        <taxon>Bacteria</taxon>
        <taxon>Pseudomonadati</taxon>
        <taxon>Bacteroidota</taxon>
        <taxon>Chitinophagia</taxon>
        <taxon>Chitinophagales</taxon>
        <taxon>Chitinophagaceae</taxon>
        <taxon>Chitinophaga</taxon>
    </lineage>
</organism>
<evidence type="ECO:0000256" key="6">
    <source>
        <dbReference type="ARBA" id="ARBA00022692"/>
    </source>
</evidence>
<keyword evidence="9" id="KW-0406">Ion transport</keyword>
<evidence type="ECO:0000256" key="1">
    <source>
        <dbReference type="ARBA" id="ARBA00004571"/>
    </source>
</evidence>
<comment type="caution">
    <text evidence="17">The sequence shown here is derived from an EMBL/GenBank/DDBJ whole genome shotgun (WGS) entry which is preliminary data.</text>
</comment>
<dbReference type="Gene3D" id="3.10.560.10">
    <property type="entry name" value="Outer membrane lipoprotein wza domain like"/>
    <property type="match status" value="2"/>
</dbReference>
<keyword evidence="14" id="KW-0449">Lipoprotein</keyword>
<accession>A0A562T093</accession>
<evidence type="ECO:0000256" key="8">
    <source>
        <dbReference type="ARBA" id="ARBA00023047"/>
    </source>
</evidence>
<dbReference type="InterPro" id="IPR054765">
    <property type="entry name" value="SLBB_dom"/>
</dbReference>
<keyword evidence="18" id="KW-1185">Reference proteome</keyword>
<sequence>MSKFRLGFIACWGLIFVSCSTPKNVAYFQDVPDTLRQKMVELAIYYTPVIQPDDILQVSVQTLDPTTTALLNQQNNTGWSTPAANTQSNAGSTGTAVVPGYLVDKEGYVVLPLIGRIMAKGKTTGQIRDEIRNKAAEFYKDPVVAVRFANFKITVLGEVARPSTYIMPNERVTLLDAIGAAGDLTIYGKRENVMLIRENNGKKEFVRFNLNNSNLFSSPYFYLQQGDVVYVEPNKAKVASTDMAQVRRLSVLATALSVLIVLASRIQF</sequence>
<name>A0A562T093_CHIJA</name>
<evidence type="ECO:0000313" key="18">
    <source>
        <dbReference type="Proteomes" id="UP000316778"/>
    </source>
</evidence>
<keyword evidence="11" id="KW-0472">Membrane</keyword>
<keyword evidence="3" id="KW-0813">Transport</keyword>
<dbReference type="GO" id="GO:0015159">
    <property type="term" value="F:polysaccharide transmembrane transporter activity"/>
    <property type="evidence" value="ECO:0007669"/>
    <property type="project" value="InterPro"/>
</dbReference>
<dbReference type="GO" id="GO:0006811">
    <property type="term" value="P:monoatomic ion transport"/>
    <property type="evidence" value="ECO:0007669"/>
    <property type="project" value="UniProtKB-KW"/>
</dbReference>
<comment type="subcellular location">
    <subcellularLocation>
        <location evidence="1">Cell outer membrane</location>
        <topology evidence="1">Multi-pass membrane protein</topology>
    </subcellularLocation>
</comment>
<evidence type="ECO:0000256" key="9">
    <source>
        <dbReference type="ARBA" id="ARBA00023065"/>
    </source>
</evidence>
<dbReference type="GO" id="GO:0009279">
    <property type="term" value="C:cell outer membrane"/>
    <property type="evidence" value="ECO:0007669"/>
    <property type="project" value="UniProtKB-SubCell"/>
</dbReference>
<dbReference type="Proteomes" id="UP000316778">
    <property type="component" value="Unassembled WGS sequence"/>
</dbReference>
<keyword evidence="8" id="KW-0625">Polysaccharide transport</keyword>
<dbReference type="PANTHER" id="PTHR33619:SF3">
    <property type="entry name" value="POLYSACCHARIDE EXPORT PROTEIN GFCE-RELATED"/>
    <property type="match status" value="1"/>
</dbReference>
<evidence type="ECO:0000256" key="11">
    <source>
        <dbReference type="ARBA" id="ARBA00023136"/>
    </source>
</evidence>
<gene>
    <name evidence="17" type="ORF">LX66_4208</name>
</gene>
<dbReference type="Pfam" id="PF02563">
    <property type="entry name" value="Poly_export"/>
    <property type="match status" value="1"/>
</dbReference>
<protein>
    <submittedName>
        <fullName evidence="17">Polysaccharide export outer membrane protein</fullName>
    </submittedName>
</protein>
<feature type="domain" description="Polysaccharide export protein N-terminal" evidence="15">
    <location>
        <begin position="48"/>
        <end position="148"/>
    </location>
</feature>
<evidence type="ECO:0000256" key="13">
    <source>
        <dbReference type="ARBA" id="ARBA00023237"/>
    </source>
</evidence>
<evidence type="ECO:0000256" key="10">
    <source>
        <dbReference type="ARBA" id="ARBA00023114"/>
    </source>
</evidence>
<evidence type="ECO:0000256" key="4">
    <source>
        <dbReference type="ARBA" id="ARBA00022452"/>
    </source>
</evidence>
<dbReference type="Pfam" id="PF22461">
    <property type="entry name" value="SLBB_2"/>
    <property type="match status" value="1"/>
</dbReference>
<evidence type="ECO:0000256" key="2">
    <source>
        <dbReference type="ARBA" id="ARBA00009450"/>
    </source>
</evidence>
<dbReference type="Gene3D" id="3.30.1950.10">
    <property type="entry name" value="wza like domain"/>
    <property type="match status" value="1"/>
</dbReference>
<evidence type="ECO:0000256" key="3">
    <source>
        <dbReference type="ARBA" id="ARBA00022448"/>
    </source>
</evidence>
<keyword evidence="4" id="KW-1134">Transmembrane beta strand</keyword>
<dbReference type="AlphaFoldDB" id="A0A562T093"/>
<evidence type="ECO:0000313" key="17">
    <source>
        <dbReference type="EMBL" id="TWI86941.1"/>
    </source>
</evidence>
<dbReference type="InterPro" id="IPR049712">
    <property type="entry name" value="Poly_export"/>
</dbReference>
<evidence type="ECO:0000256" key="12">
    <source>
        <dbReference type="ARBA" id="ARBA00023139"/>
    </source>
</evidence>
<feature type="domain" description="SLBB" evidence="16">
    <location>
        <begin position="152"/>
        <end position="231"/>
    </location>
</feature>
<dbReference type="PROSITE" id="PS51257">
    <property type="entry name" value="PROKAR_LIPOPROTEIN"/>
    <property type="match status" value="1"/>
</dbReference>
<dbReference type="OrthoDB" id="662756at2"/>
<dbReference type="GO" id="GO:0015288">
    <property type="term" value="F:porin activity"/>
    <property type="evidence" value="ECO:0007669"/>
    <property type="project" value="UniProtKB-KW"/>
</dbReference>
<keyword evidence="6" id="KW-0812">Transmembrane</keyword>
<keyword evidence="10" id="KW-0626">Porin</keyword>
<dbReference type="GO" id="GO:0046930">
    <property type="term" value="C:pore complex"/>
    <property type="evidence" value="ECO:0007669"/>
    <property type="project" value="UniProtKB-KW"/>
</dbReference>
<dbReference type="InterPro" id="IPR003715">
    <property type="entry name" value="Poly_export_N"/>
</dbReference>
<keyword evidence="7" id="KW-0732">Signal</keyword>
<keyword evidence="12" id="KW-0564">Palmitate</keyword>
<dbReference type="PANTHER" id="PTHR33619">
    <property type="entry name" value="POLYSACCHARIDE EXPORT PROTEIN GFCE-RELATED"/>
    <property type="match status" value="1"/>
</dbReference>
<evidence type="ECO:0000256" key="5">
    <source>
        <dbReference type="ARBA" id="ARBA00022597"/>
    </source>
</evidence>
<keyword evidence="5" id="KW-0762">Sugar transport</keyword>
<evidence type="ECO:0000256" key="14">
    <source>
        <dbReference type="ARBA" id="ARBA00023288"/>
    </source>
</evidence>
<proteinExistence type="inferred from homology"/>
<dbReference type="RefSeq" id="WP_145717136.1">
    <property type="nucleotide sequence ID" value="NZ_BAAAFY010000004.1"/>
</dbReference>
<evidence type="ECO:0000259" key="15">
    <source>
        <dbReference type="Pfam" id="PF02563"/>
    </source>
</evidence>
<comment type="similarity">
    <text evidence="2">Belongs to the BexD/CtrA/VexA family.</text>
</comment>
<evidence type="ECO:0000256" key="7">
    <source>
        <dbReference type="ARBA" id="ARBA00022729"/>
    </source>
</evidence>
<dbReference type="EMBL" id="VLLG01000004">
    <property type="protein sequence ID" value="TWI86941.1"/>
    <property type="molecule type" value="Genomic_DNA"/>
</dbReference>
<keyword evidence="13" id="KW-0998">Cell outer membrane</keyword>